<evidence type="ECO:0000313" key="1">
    <source>
        <dbReference type="EMBL" id="QNO51513.1"/>
    </source>
</evidence>
<dbReference type="EMBL" id="MT631471">
    <property type="protein sequence ID" value="QNO51513.1"/>
    <property type="molecule type" value="Genomic_DNA"/>
</dbReference>
<reference evidence="1" key="1">
    <citation type="submission" date="2020-06" db="EMBL/GenBank/DDBJ databases">
        <title>Unique genomic features of the anaerobic methanotrophic archaea.</title>
        <authorList>
            <person name="Chadwick G.L."/>
            <person name="Skennerton C.T."/>
            <person name="Laso-Perez R."/>
            <person name="Leu A.O."/>
            <person name="Speth D.R."/>
            <person name="Yu H."/>
            <person name="Morgan-Lang C."/>
            <person name="Hatzenpichler R."/>
            <person name="Goudeau D."/>
            <person name="Malmstrom R."/>
            <person name="Brazelton W.J."/>
            <person name="Woyke T."/>
            <person name="Hallam S.J."/>
            <person name="Tyson G.W."/>
            <person name="Wegener G."/>
            <person name="Boetius A."/>
            <person name="Orphan V."/>
        </authorList>
    </citation>
    <scope>NUCLEOTIDE SEQUENCE</scope>
</reference>
<dbReference type="AlphaFoldDB" id="A0A7G9YU29"/>
<accession>A0A7G9YU29</accession>
<sequence length="71" mass="8412">MLDVLKKEGRILRKMRIKEKVIKMIEELPEDITVSDVMAELYFRQNVDEGLKELDEGRGISHEEAKKRLNR</sequence>
<proteinExistence type="predicted"/>
<protein>
    <submittedName>
        <fullName evidence="1">Uncharacterized protein</fullName>
    </submittedName>
</protein>
<organism evidence="1">
    <name type="scientific">Candidatus Methanophagaceae archaeon ANME-1 ERB6</name>
    <dbReference type="NCBI Taxonomy" id="2759912"/>
    <lineage>
        <taxon>Archaea</taxon>
        <taxon>Methanobacteriati</taxon>
        <taxon>Methanobacteriota</taxon>
        <taxon>Stenosarchaea group</taxon>
        <taxon>Methanomicrobia</taxon>
        <taxon>Candidatus Methanophagales</taxon>
        <taxon>Candidatus Methanophagaceae</taxon>
    </lineage>
</organism>
<gene>
    <name evidence="1" type="ORF">CBNPKNJC_00028</name>
</gene>
<name>A0A7G9YU29_9EURY</name>